<dbReference type="Pfam" id="PF04556">
    <property type="entry name" value="DpnII"/>
    <property type="match status" value="1"/>
</dbReference>
<dbReference type="Proteomes" id="UP000004191">
    <property type="component" value="Unassembled WGS sequence"/>
</dbReference>
<proteinExistence type="predicted"/>
<dbReference type="GO" id="GO:0009036">
    <property type="term" value="F:type II site-specific deoxyribonuclease activity"/>
    <property type="evidence" value="ECO:0007669"/>
    <property type="project" value="InterPro"/>
</dbReference>
<evidence type="ECO:0000313" key="2">
    <source>
        <dbReference type="EMBL" id="EHR31924.1"/>
    </source>
</evidence>
<protein>
    <recommendedName>
        <fullName evidence="1">Restriction endonuclease type II DpnII-like domain-containing protein</fullName>
    </recommendedName>
</protein>
<dbReference type="GO" id="GO:0009307">
    <property type="term" value="P:DNA restriction-modification system"/>
    <property type="evidence" value="ECO:0007669"/>
    <property type="project" value="InterPro"/>
</dbReference>
<feature type="domain" description="Restriction endonuclease type II DpnII-like" evidence="1">
    <location>
        <begin position="1"/>
        <end position="128"/>
    </location>
</feature>
<dbReference type="GO" id="GO:0003677">
    <property type="term" value="F:DNA binding"/>
    <property type="evidence" value="ECO:0007669"/>
    <property type="project" value="InterPro"/>
</dbReference>
<dbReference type="PATRIC" id="fig|883114.3.peg.1734"/>
<organism evidence="2 3">
    <name type="scientific">Helcococcus kunzii ATCC 51366</name>
    <dbReference type="NCBI Taxonomy" id="883114"/>
    <lineage>
        <taxon>Bacteria</taxon>
        <taxon>Bacillati</taxon>
        <taxon>Bacillota</taxon>
        <taxon>Tissierellia</taxon>
        <taxon>Tissierellales</taxon>
        <taxon>Peptoniphilaceae</taxon>
        <taxon>Helcococcus</taxon>
    </lineage>
</organism>
<accession>H3NQX6</accession>
<comment type="caution">
    <text evidence="2">The sequence shown here is derived from an EMBL/GenBank/DDBJ whole genome shotgun (WGS) entry which is preliminary data.</text>
</comment>
<dbReference type="EMBL" id="AGEI01000032">
    <property type="protein sequence ID" value="EHR31924.1"/>
    <property type="molecule type" value="Genomic_DNA"/>
</dbReference>
<keyword evidence="3" id="KW-1185">Reference proteome</keyword>
<reference evidence="2 3" key="1">
    <citation type="submission" date="2012-01" db="EMBL/GenBank/DDBJ databases">
        <title>The Genome Sequence of Helcococcus kunzii ATCC 51366.</title>
        <authorList>
            <consortium name="The Broad Institute Genome Sequencing Platform"/>
            <person name="Earl A."/>
            <person name="Ward D."/>
            <person name="Feldgarden M."/>
            <person name="Gevers D."/>
            <person name="Huys G."/>
            <person name="Young S.K."/>
            <person name="Zeng Q."/>
            <person name="Gargeya S."/>
            <person name="Fitzgerald M."/>
            <person name="Haas B."/>
            <person name="Abouelleil A."/>
            <person name="Alvarado L."/>
            <person name="Arachchi H.M."/>
            <person name="Berlin A."/>
            <person name="Chapman S.B."/>
            <person name="Gearin G."/>
            <person name="Goldberg J."/>
            <person name="Griggs A."/>
            <person name="Gujja S."/>
            <person name="Hansen M."/>
            <person name="Heiman D."/>
            <person name="Howarth C."/>
            <person name="Larimer J."/>
            <person name="Lui A."/>
            <person name="MacDonald P.J.P."/>
            <person name="McCowen C."/>
            <person name="Montmayeur A."/>
            <person name="Murphy C."/>
            <person name="Neiman D."/>
            <person name="Pearson M."/>
            <person name="Priest M."/>
            <person name="Roberts A."/>
            <person name="Saif S."/>
            <person name="Shea T."/>
            <person name="Sisk P."/>
            <person name="Stolte C."/>
            <person name="Sykes S."/>
            <person name="Wortman J."/>
            <person name="Nusbaum C."/>
            <person name="Birren B."/>
        </authorList>
    </citation>
    <scope>NUCLEOTIDE SEQUENCE [LARGE SCALE GENOMIC DNA]</scope>
    <source>
        <strain evidence="2 3">ATCC 51366</strain>
    </source>
</reference>
<evidence type="ECO:0000259" key="1">
    <source>
        <dbReference type="Pfam" id="PF04556"/>
    </source>
</evidence>
<dbReference type="InterPro" id="IPR007637">
    <property type="entry name" value="Restrct_endonuc_II_DpnII-like"/>
</dbReference>
<evidence type="ECO:0000313" key="3">
    <source>
        <dbReference type="Proteomes" id="UP000004191"/>
    </source>
</evidence>
<dbReference type="AlphaFoldDB" id="H3NQX6"/>
<dbReference type="eggNOG" id="ENOG502Z7V5">
    <property type="taxonomic scope" value="Bacteria"/>
</dbReference>
<name>H3NQX6_9FIRM</name>
<gene>
    <name evidence="2" type="ORF">HMPREF9709_01737</name>
</gene>
<sequence>METIVEDYVSSIAQEHNLEYLPQAKASQILSKWGKDVPTDKANRSFDLAIYNKSNDKLFLLETNYYNGGGSKLKSVCGEFMNLNRLIGEDKNISFIWVTDGQGWKTALNPITEAMAEINNILNLHMIFSDGLLKEILSN</sequence>
<dbReference type="HOGENOM" id="CLU_1842351_0_0_9"/>
<dbReference type="STRING" id="883114.HMPREF9709_01737"/>